<sequence>MNCRVDRHGGLRLSGAALRRAVVCFGVGICGFGAAPWTFAGDQGASEVIAAPSEDVSALLARMAEAVRVLSYEGTVVYLHENRLDALSLVHRVEKGQVQERLISLSGPVQATARQHDRVMCVLPNGHPISVEAENGPGFLDAKGIDPTVLGRYYRIAALGSARVAGRDTDVVGIIPRDNLRYGYQFHIDRKTALPLKSDLIDANREPLEQLMFTAISLQPSDGEPPRDGPPSVRNAPVAGSEGEWRFEDPPAGFDLVMHNGLKQTDDSTVEHYLFTDRLSSYSVYIEAGASDGLEGSANIGAVHAVGRRVDGYQVTVVGEVPLETVQTAIAGVRHVRSAH</sequence>
<dbReference type="InterPro" id="IPR038484">
    <property type="entry name" value="MucB/RseB_C_sf"/>
</dbReference>
<dbReference type="Gene3D" id="2.50.20.10">
    <property type="entry name" value="Lipoprotein localisation LolA/LolB/LppX"/>
    <property type="match status" value="1"/>
</dbReference>
<keyword evidence="10" id="KW-1185">Reference proteome</keyword>
<feature type="region of interest" description="Disordered" evidence="5">
    <location>
        <begin position="218"/>
        <end position="244"/>
    </location>
</feature>
<protein>
    <submittedName>
        <fullName evidence="9">Sigma E regulatory protein, MucB/RseB</fullName>
    </submittedName>
</protein>
<dbReference type="eggNOG" id="COG3026">
    <property type="taxonomic scope" value="Bacteria"/>
</dbReference>
<evidence type="ECO:0000256" key="6">
    <source>
        <dbReference type="SAM" id="Phobius"/>
    </source>
</evidence>
<accession>G2DZ97</accession>
<feature type="domain" description="MucB/RseB C-terminal" evidence="8">
    <location>
        <begin position="242"/>
        <end position="333"/>
    </location>
</feature>
<dbReference type="EMBL" id="AFWT01000008">
    <property type="protein sequence ID" value="EGV32124.1"/>
    <property type="molecule type" value="Genomic_DNA"/>
</dbReference>
<dbReference type="PIRSF" id="PIRSF005427">
    <property type="entry name" value="RseB"/>
    <property type="match status" value="1"/>
</dbReference>
<dbReference type="Proteomes" id="UP000004200">
    <property type="component" value="Unassembled WGS sequence"/>
</dbReference>
<dbReference type="AlphaFoldDB" id="G2DZ97"/>
<proteinExistence type="inferred from homology"/>
<keyword evidence="4" id="KW-0574">Periplasm</keyword>
<evidence type="ECO:0000259" key="8">
    <source>
        <dbReference type="Pfam" id="PF17188"/>
    </source>
</evidence>
<dbReference type="GO" id="GO:0045152">
    <property type="term" value="F:antisigma factor binding"/>
    <property type="evidence" value="ECO:0007669"/>
    <property type="project" value="TreeGrafter"/>
</dbReference>
<name>G2DZ97_9GAMM</name>
<dbReference type="GO" id="GO:0030288">
    <property type="term" value="C:outer membrane-bounded periplasmic space"/>
    <property type="evidence" value="ECO:0007669"/>
    <property type="project" value="TreeGrafter"/>
</dbReference>
<dbReference type="OrthoDB" id="7067274at2"/>
<evidence type="ECO:0000256" key="3">
    <source>
        <dbReference type="ARBA" id="ARBA00022729"/>
    </source>
</evidence>
<dbReference type="InterPro" id="IPR033434">
    <property type="entry name" value="MucB/RseB_N"/>
</dbReference>
<evidence type="ECO:0000256" key="2">
    <source>
        <dbReference type="ARBA" id="ARBA00008150"/>
    </source>
</evidence>
<evidence type="ECO:0000256" key="4">
    <source>
        <dbReference type="ARBA" id="ARBA00022764"/>
    </source>
</evidence>
<feature type="domain" description="MucB/RseB N-terminal" evidence="7">
    <location>
        <begin position="56"/>
        <end position="220"/>
    </location>
</feature>
<dbReference type="Pfam" id="PF03888">
    <property type="entry name" value="MucB_RseB"/>
    <property type="match status" value="1"/>
</dbReference>
<dbReference type="GO" id="GO:0032885">
    <property type="term" value="P:regulation of polysaccharide biosynthetic process"/>
    <property type="evidence" value="ECO:0007669"/>
    <property type="project" value="TreeGrafter"/>
</dbReference>
<evidence type="ECO:0000259" key="7">
    <source>
        <dbReference type="Pfam" id="PF03888"/>
    </source>
</evidence>
<dbReference type="Gene3D" id="3.30.200.100">
    <property type="entry name" value="MucB/RseB, C-terminal domain"/>
    <property type="match status" value="1"/>
</dbReference>
<dbReference type="InterPro" id="IPR005588">
    <property type="entry name" value="MucB_RseB"/>
</dbReference>
<keyword evidence="6" id="KW-0812">Transmembrane</keyword>
<keyword evidence="6" id="KW-0472">Membrane</keyword>
<evidence type="ECO:0000256" key="1">
    <source>
        <dbReference type="ARBA" id="ARBA00004418"/>
    </source>
</evidence>
<keyword evidence="3" id="KW-0732">Signal</keyword>
<dbReference type="Pfam" id="PF17188">
    <property type="entry name" value="MucB_RseB_C"/>
    <property type="match status" value="1"/>
</dbReference>
<feature type="transmembrane region" description="Helical" evidence="6">
    <location>
        <begin position="21"/>
        <end position="39"/>
    </location>
</feature>
<evidence type="ECO:0000313" key="10">
    <source>
        <dbReference type="Proteomes" id="UP000004200"/>
    </source>
</evidence>
<evidence type="ECO:0000313" key="9">
    <source>
        <dbReference type="EMBL" id="EGV32124.1"/>
    </source>
</evidence>
<dbReference type="STRING" id="765913.ThidrDRAFT_1360"/>
<dbReference type="PANTHER" id="PTHR38782">
    <property type="match status" value="1"/>
</dbReference>
<comment type="caution">
    <text evidence="9">The sequence shown here is derived from an EMBL/GenBank/DDBJ whole genome shotgun (WGS) entry which is preliminary data.</text>
</comment>
<reference evidence="9 10" key="1">
    <citation type="submission" date="2011-06" db="EMBL/GenBank/DDBJ databases">
        <title>The draft genome of Thiorhodococcus drewsii AZ1.</title>
        <authorList>
            <consortium name="US DOE Joint Genome Institute (JGI-PGF)"/>
            <person name="Lucas S."/>
            <person name="Han J."/>
            <person name="Lapidus A."/>
            <person name="Cheng J.-F."/>
            <person name="Goodwin L."/>
            <person name="Pitluck S."/>
            <person name="Peters L."/>
            <person name="Land M.L."/>
            <person name="Hauser L."/>
            <person name="Vogl K."/>
            <person name="Liu Z."/>
            <person name="Imhoff J."/>
            <person name="Thiel V."/>
            <person name="Frigaard N.-U."/>
            <person name="Bryant D.A."/>
            <person name="Woyke T.J."/>
        </authorList>
    </citation>
    <scope>NUCLEOTIDE SEQUENCE [LARGE SCALE GENOMIC DNA]</scope>
    <source>
        <strain evidence="9 10">AZ1</strain>
    </source>
</reference>
<dbReference type="InterPro" id="IPR033436">
    <property type="entry name" value="MucB/RseB_C"/>
</dbReference>
<dbReference type="CDD" id="cd16327">
    <property type="entry name" value="RseB"/>
    <property type="match status" value="1"/>
</dbReference>
<comment type="subcellular location">
    <subcellularLocation>
        <location evidence="1">Periplasm</location>
    </subcellularLocation>
</comment>
<evidence type="ECO:0000256" key="5">
    <source>
        <dbReference type="SAM" id="MobiDB-lite"/>
    </source>
</evidence>
<organism evidence="9 10">
    <name type="scientific">Thiorhodococcus drewsii AZ1</name>
    <dbReference type="NCBI Taxonomy" id="765913"/>
    <lineage>
        <taxon>Bacteria</taxon>
        <taxon>Pseudomonadati</taxon>
        <taxon>Pseudomonadota</taxon>
        <taxon>Gammaproteobacteria</taxon>
        <taxon>Chromatiales</taxon>
        <taxon>Chromatiaceae</taxon>
        <taxon>Thiorhodococcus</taxon>
    </lineage>
</organism>
<dbReference type="PANTHER" id="PTHR38782:SF1">
    <property type="entry name" value="SIGMA-E FACTOR REGULATORY PROTEIN RSEB"/>
    <property type="match status" value="1"/>
</dbReference>
<gene>
    <name evidence="9" type="ORF">ThidrDRAFT_1360</name>
</gene>
<comment type="similarity">
    <text evidence="2">Belongs to the RseB family.</text>
</comment>
<keyword evidence="6" id="KW-1133">Transmembrane helix</keyword>